<dbReference type="RefSeq" id="WP_267164612.1">
    <property type="nucleotide sequence ID" value="NZ_JAENIP020000001.1"/>
</dbReference>
<comment type="caution">
    <text evidence="1">The sequence shown here is derived from an EMBL/GenBank/DDBJ whole genome shotgun (WGS) entry which is preliminary data.</text>
</comment>
<name>A0A9Q4CAK0_9CORY</name>
<sequence length="40" mass="4379">MSVDLAERDALGLRALVVRAAADVGDELREPRDRAEEVIT</sequence>
<dbReference type="Proteomes" id="UP001070238">
    <property type="component" value="Unassembled WGS sequence"/>
</dbReference>
<protein>
    <submittedName>
        <fullName evidence="1">Uncharacterized protein</fullName>
    </submittedName>
</protein>
<evidence type="ECO:0000313" key="2">
    <source>
        <dbReference type="Proteomes" id="UP001070238"/>
    </source>
</evidence>
<gene>
    <name evidence="1" type="ORF">OS123_02355</name>
</gene>
<accession>A0A9Q4CAK0</accession>
<dbReference type="EMBL" id="JAPMKX010000001">
    <property type="protein sequence ID" value="MCX7537390.1"/>
    <property type="molecule type" value="Genomic_DNA"/>
</dbReference>
<dbReference type="AlphaFoldDB" id="A0A9Q4CAK0"/>
<proteinExistence type="predicted"/>
<organism evidence="1 2">
    <name type="scientific">Corynebacterium antarcticum</name>
    <dbReference type="NCBI Taxonomy" id="2800405"/>
    <lineage>
        <taxon>Bacteria</taxon>
        <taxon>Bacillati</taxon>
        <taxon>Actinomycetota</taxon>
        <taxon>Actinomycetes</taxon>
        <taxon>Mycobacteriales</taxon>
        <taxon>Corynebacteriaceae</taxon>
        <taxon>Corynebacterium</taxon>
    </lineage>
</organism>
<reference evidence="1" key="1">
    <citation type="submission" date="2022-11" db="EMBL/GenBank/DDBJ databases">
        <title>Corynebacterium sp. isolated from Penguins.</title>
        <authorList>
            <person name="Sedlar K."/>
            <person name="Svec P."/>
        </authorList>
    </citation>
    <scope>NUCLEOTIDE SEQUENCE</scope>
    <source>
        <strain evidence="1">P5875</strain>
    </source>
</reference>
<evidence type="ECO:0000313" key="1">
    <source>
        <dbReference type="EMBL" id="MCX7537390.1"/>
    </source>
</evidence>